<evidence type="ECO:0000313" key="2">
    <source>
        <dbReference type="Proteomes" id="UP001500212"/>
    </source>
</evidence>
<comment type="caution">
    <text evidence="1">The sequence shown here is derived from an EMBL/GenBank/DDBJ whole genome shotgun (WGS) entry which is preliminary data.</text>
</comment>
<reference evidence="2" key="1">
    <citation type="journal article" date="2019" name="Int. J. Syst. Evol. Microbiol.">
        <title>The Global Catalogue of Microorganisms (GCM) 10K type strain sequencing project: providing services to taxonomists for standard genome sequencing and annotation.</title>
        <authorList>
            <consortium name="The Broad Institute Genomics Platform"/>
            <consortium name="The Broad Institute Genome Sequencing Center for Infectious Disease"/>
            <person name="Wu L."/>
            <person name="Ma J."/>
        </authorList>
    </citation>
    <scope>NUCLEOTIDE SEQUENCE [LARGE SCALE GENOMIC DNA]</scope>
    <source>
        <strain evidence="2">JCM 17938</strain>
    </source>
</reference>
<accession>A0ABP8U099</accession>
<name>A0ABP8U099_9ACTN</name>
<gene>
    <name evidence="1" type="ORF">GCM10023195_83150</name>
</gene>
<evidence type="ECO:0000313" key="1">
    <source>
        <dbReference type="EMBL" id="GAA4618494.1"/>
    </source>
</evidence>
<dbReference type="EMBL" id="BAABHJ010000040">
    <property type="protein sequence ID" value="GAA4618494.1"/>
    <property type="molecule type" value="Genomic_DNA"/>
</dbReference>
<dbReference type="Proteomes" id="UP001500212">
    <property type="component" value="Unassembled WGS sequence"/>
</dbReference>
<keyword evidence="2" id="KW-1185">Reference proteome</keyword>
<sequence>MAEEHAVIVHLKLSDDGYGSEDERATTRALEKRLAAAIERASAGDLDGNEFGGGEAVLYAYGPHGGDLFTAMEPTLRGSGFRPAYAIVRYGIATDQDCREDVIHL</sequence>
<protein>
    <submittedName>
        <fullName evidence="1">Uncharacterized protein</fullName>
    </submittedName>
</protein>
<proteinExistence type="predicted"/>
<dbReference type="RefSeq" id="WP_345366692.1">
    <property type="nucleotide sequence ID" value="NZ_BAABHJ010000040.1"/>
</dbReference>
<organism evidence="1 2">
    <name type="scientific">Actinoallomurus liliacearum</name>
    <dbReference type="NCBI Taxonomy" id="1080073"/>
    <lineage>
        <taxon>Bacteria</taxon>
        <taxon>Bacillati</taxon>
        <taxon>Actinomycetota</taxon>
        <taxon>Actinomycetes</taxon>
        <taxon>Streptosporangiales</taxon>
        <taxon>Thermomonosporaceae</taxon>
        <taxon>Actinoallomurus</taxon>
    </lineage>
</organism>